<evidence type="ECO:0000313" key="1">
    <source>
        <dbReference type="EMBL" id="AEF40735.1"/>
    </source>
</evidence>
<evidence type="ECO:0000313" key="2">
    <source>
        <dbReference type="Proteomes" id="UP000009235"/>
    </source>
</evidence>
<dbReference type="AlphaFoldDB" id="F6ER48"/>
<accession>F6ER48</accession>
<gene>
    <name evidence="1" type="ordered locus">AS9A_2288</name>
</gene>
<reference evidence="1 2" key="1">
    <citation type="journal article" date="2011" name="J. Bacteriol.">
        <title>Complete genome sequence of Amycolicicoccus subflavus DQS3-9A1T, an actinomycete isolated from crude oil-polluted soil.</title>
        <authorList>
            <person name="Cai M."/>
            <person name="Chen W.M."/>
            <person name="Nie Y."/>
            <person name="Chi C.Q."/>
            <person name="Wang Y.N."/>
            <person name="Tang Y.Q."/>
            <person name="Li G.Y."/>
            <person name="Wu X.L."/>
        </authorList>
    </citation>
    <scope>NUCLEOTIDE SEQUENCE [LARGE SCALE GENOMIC DNA]</scope>
    <source>
        <strain evidence="2">DSM 45089 / DQS3-9A1</strain>
    </source>
</reference>
<protein>
    <submittedName>
        <fullName evidence="1">Uncharacterized protein</fullName>
    </submittedName>
</protein>
<dbReference type="HOGENOM" id="CLU_3323721_0_0_11"/>
<proteinExistence type="predicted"/>
<dbReference type="Proteomes" id="UP000009235">
    <property type="component" value="Chromosome"/>
</dbReference>
<keyword evidence="2" id="KW-1185">Reference proteome</keyword>
<dbReference type="KEGG" id="asd:AS9A_2288"/>
<organism evidence="1 2">
    <name type="scientific">Hoyosella subflava (strain DSM 45089 / JCM 17490 / NBRC 109087 / DQS3-9A1)</name>
    <name type="common">Amycolicicoccus subflavus</name>
    <dbReference type="NCBI Taxonomy" id="443218"/>
    <lineage>
        <taxon>Bacteria</taxon>
        <taxon>Bacillati</taxon>
        <taxon>Actinomycetota</taxon>
        <taxon>Actinomycetes</taxon>
        <taxon>Mycobacteriales</taxon>
        <taxon>Hoyosellaceae</taxon>
        <taxon>Hoyosella</taxon>
    </lineage>
</organism>
<sequence length="38" mass="4407">MPLRQRIRYERSVASSVHFDSKCQTMLVSFPHNALMVA</sequence>
<dbReference type="EMBL" id="CP002786">
    <property type="protein sequence ID" value="AEF40735.1"/>
    <property type="molecule type" value="Genomic_DNA"/>
</dbReference>
<name>F6ER48_HOYSD</name>